<reference evidence="3" key="1">
    <citation type="submission" date="2020-07" db="EMBL/GenBank/DDBJ databases">
        <title>Ethylene signaling mediates host invasion by parasitic plants.</title>
        <authorList>
            <person name="Yoshida S."/>
        </authorList>
    </citation>
    <scope>NUCLEOTIDE SEQUENCE</scope>
    <source>
        <strain evidence="3">Okayama</strain>
    </source>
</reference>
<dbReference type="Pfam" id="PF23622">
    <property type="entry name" value="LRR_At1g61320_AtMIF1"/>
    <property type="match status" value="1"/>
</dbReference>
<evidence type="ECO:0000259" key="1">
    <source>
        <dbReference type="Pfam" id="PF00646"/>
    </source>
</evidence>
<name>A0A830CWW2_9LAMI</name>
<dbReference type="InterPro" id="IPR036047">
    <property type="entry name" value="F-box-like_dom_sf"/>
</dbReference>
<dbReference type="PANTHER" id="PTHR34145">
    <property type="entry name" value="OS02G0105600 PROTEIN"/>
    <property type="match status" value="1"/>
</dbReference>
<feature type="non-terminal residue" evidence="3">
    <location>
        <position position="1"/>
    </location>
</feature>
<dbReference type="PANTHER" id="PTHR34145:SF68">
    <property type="entry name" value="FBD DOMAIN-CONTAINING PROTEIN"/>
    <property type="match status" value="1"/>
</dbReference>
<gene>
    <name evidence="3" type="ORF">PHJA_002493800</name>
</gene>
<evidence type="ECO:0000313" key="3">
    <source>
        <dbReference type="EMBL" id="GFQ03500.1"/>
    </source>
</evidence>
<protein>
    <submittedName>
        <fullName evidence="3">Putative F-box/LRR-repeat protein at5g02700</fullName>
    </submittedName>
</protein>
<dbReference type="EMBL" id="BMAC01000838">
    <property type="protein sequence ID" value="GFQ03500.1"/>
    <property type="molecule type" value="Genomic_DNA"/>
</dbReference>
<organism evidence="3 4">
    <name type="scientific">Phtheirospermum japonicum</name>
    <dbReference type="NCBI Taxonomy" id="374723"/>
    <lineage>
        <taxon>Eukaryota</taxon>
        <taxon>Viridiplantae</taxon>
        <taxon>Streptophyta</taxon>
        <taxon>Embryophyta</taxon>
        <taxon>Tracheophyta</taxon>
        <taxon>Spermatophyta</taxon>
        <taxon>Magnoliopsida</taxon>
        <taxon>eudicotyledons</taxon>
        <taxon>Gunneridae</taxon>
        <taxon>Pentapetalae</taxon>
        <taxon>asterids</taxon>
        <taxon>lamiids</taxon>
        <taxon>Lamiales</taxon>
        <taxon>Orobanchaceae</taxon>
        <taxon>Orobanchaceae incertae sedis</taxon>
        <taxon>Phtheirospermum</taxon>
    </lineage>
</organism>
<dbReference type="SUPFAM" id="SSF52058">
    <property type="entry name" value="L domain-like"/>
    <property type="match status" value="1"/>
</dbReference>
<feature type="domain" description="At1g61320/AtMIF1 LRR" evidence="2">
    <location>
        <begin position="136"/>
        <end position="277"/>
    </location>
</feature>
<dbReference type="Gene3D" id="3.80.10.10">
    <property type="entry name" value="Ribonuclease Inhibitor"/>
    <property type="match status" value="1"/>
</dbReference>
<dbReference type="CDD" id="cd22160">
    <property type="entry name" value="F-box_AtFBL13-like"/>
    <property type="match status" value="1"/>
</dbReference>
<evidence type="ECO:0000259" key="2">
    <source>
        <dbReference type="Pfam" id="PF23622"/>
    </source>
</evidence>
<keyword evidence="4" id="KW-1185">Reference proteome</keyword>
<dbReference type="Proteomes" id="UP000653305">
    <property type="component" value="Unassembled WGS sequence"/>
</dbReference>
<proteinExistence type="predicted"/>
<comment type="caution">
    <text evidence="3">The sequence shown here is derived from an EMBL/GenBank/DDBJ whole genome shotgun (WGS) entry which is preliminary data.</text>
</comment>
<sequence length="287" mass="32998">DDWISQLPDEILVVVLSSLPLKEAARTSVLSTRWINLWKHTSCLDFEAESSLSERRKYVRWVNSVIRSYEGGSTLKHFRICFDLDRCSQKVITKWLEFAFARQVERLRLELLEYGDFEKVPSEVYAFPKHLLLVNNFKSLKALCLKSVDVTDEAIHFFIRNCQFLEQLIVHGALNITNLEVCGSSLGLKHLEISYCFRLKSVKVSAPNLTSLKVTTVQGLFLENVPMLVDVFVACGELYANKLAPALLSCIQQLEILTLWLNFPKEDIEQGKFPELPKLKKLVIRYN</sequence>
<dbReference type="InterPro" id="IPR053772">
    <property type="entry name" value="At1g61320/At1g61330-like"/>
</dbReference>
<evidence type="ECO:0000313" key="4">
    <source>
        <dbReference type="Proteomes" id="UP000653305"/>
    </source>
</evidence>
<feature type="domain" description="F-box" evidence="1">
    <location>
        <begin position="4"/>
        <end position="40"/>
    </location>
</feature>
<dbReference type="InterPro" id="IPR001810">
    <property type="entry name" value="F-box_dom"/>
</dbReference>
<dbReference type="InterPro" id="IPR032675">
    <property type="entry name" value="LRR_dom_sf"/>
</dbReference>
<dbReference type="SUPFAM" id="SSF81383">
    <property type="entry name" value="F-box domain"/>
    <property type="match status" value="1"/>
</dbReference>
<dbReference type="InterPro" id="IPR053781">
    <property type="entry name" value="F-box_AtFBL13-like"/>
</dbReference>
<dbReference type="Gene3D" id="1.20.1280.50">
    <property type="match status" value="1"/>
</dbReference>
<dbReference type="Pfam" id="PF00646">
    <property type="entry name" value="F-box"/>
    <property type="match status" value="1"/>
</dbReference>
<accession>A0A830CWW2</accession>
<dbReference type="OrthoDB" id="912983at2759"/>
<dbReference type="InterPro" id="IPR055357">
    <property type="entry name" value="LRR_At1g61320_AtMIF1"/>
</dbReference>
<dbReference type="AlphaFoldDB" id="A0A830CWW2"/>